<gene>
    <name evidence="3" type="ORF">DWU99_10610</name>
</gene>
<comment type="caution">
    <text evidence="3">The sequence shown here is derived from an EMBL/GenBank/DDBJ whole genome shotgun (WGS) entry which is preliminary data.</text>
</comment>
<dbReference type="InterPro" id="IPR000253">
    <property type="entry name" value="FHA_dom"/>
</dbReference>
<dbReference type="CDD" id="cd00060">
    <property type="entry name" value="FHA"/>
    <property type="match status" value="1"/>
</dbReference>
<dbReference type="EMBL" id="QRBF01000003">
    <property type="protein sequence ID" value="RDS84190.1"/>
    <property type="molecule type" value="Genomic_DNA"/>
</dbReference>
<dbReference type="Gene3D" id="2.60.200.20">
    <property type="match status" value="1"/>
</dbReference>
<name>A0A370X7E3_9GAMM</name>
<accession>A0A370X7E3</accession>
<dbReference type="AlphaFoldDB" id="A0A370X7E3"/>
<keyword evidence="1" id="KW-0812">Transmembrane</keyword>
<keyword evidence="1" id="KW-1133">Transmembrane helix</keyword>
<reference evidence="3 4" key="1">
    <citation type="submission" date="2018-07" db="EMBL/GenBank/DDBJ databases">
        <title>Dyella monticola sp. nov. and Dyella psychrodurans sp. nov. isolated from monsoon evergreen broad-leaved forest soil of Dinghu Mountain, China.</title>
        <authorList>
            <person name="Gao Z."/>
            <person name="Qiu L."/>
        </authorList>
    </citation>
    <scope>NUCLEOTIDE SEQUENCE [LARGE SCALE GENOMIC DNA]</scope>
    <source>
        <strain evidence="3 4">4MSK11</strain>
    </source>
</reference>
<dbReference type="PANTHER" id="PTHR23308">
    <property type="entry name" value="NUCLEAR INHIBITOR OF PROTEIN PHOSPHATASE-1"/>
    <property type="match status" value="1"/>
</dbReference>
<proteinExistence type="predicted"/>
<feature type="domain" description="FHA" evidence="2">
    <location>
        <begin position="71"/>
        <end position="120"/>
    </location>
</feature>
<keyword evidence="4" id="KW-1185">Reference proteome</keyword>
<organism evidence="3 4">
    <name type="scientific">Dyella psychrodurans</name>
    <dbReference type="NCBI Taxonomy" id="1927960"/>
    <lineage>
        <taxon>Bacteria</taxon>
        <taxon>Pseudomonadati</taxon>
        <taxon>Pseudomonadota</taxon>
        <taxon>Gammaproteobacteria</taxon>
        <taxon>Lysobacterales</taxon>
        <taxon>Rhodanobacteraceae</taxon>
        <taxon>Dyella</taxon>
    </lineage>
</organism>
<evidence type="ECO:0000313" key="3">
    <source>
        <dbReference type="EMBL" id="RDS84190.1"/>
    </source>
</evidence>
<sequence length="174" mass="19248">MENPHHTPSARTLRRLAGSQGTQLFSANELSEWAAEAGPASHGRASKREPVLQGTNAGLEGHRFSLRAGRQTIGRRADNDIVVNEPSVSSAHAWIINQQGHYVVMNTLSTNGTFVNDQNIHEATIKHGDRVRFGQVEFVFLTRETRKRRRTGVIVLTSLLVLAGLSALSWWMLS</sequence>
<evidence type="ECO:0000256" key="1">
    <source>
        <dbReference type="SAM" id="Phobius"/>
    </source>
</evidence>
<feature type="transmembrane region" description="Helical" evidence="1">
    <location>
        <begin position="153"/>
        <end position="173"/>
    </location>
</feature>
<evidence type="ECO:0000313" key="4">
    <source>
        <dbReference type="Proteomes" id="UP000255334"/>
    </source>
</evidence>
<dbReference type="SUPFAM" id="SSF49879">
    <property type="entry name" value="SMAD/FHA domain"/>
    <property type="match status" value="1"/>
</dbReference>
<evidence type="ECO:0000259" key="2">
    <source>
        <dbReference type="PROSITE" id="PS50006"/>
    </source>
</evidence>
<dbReference type="InterPro" id="IPR008984">
    <property type="entry name" value="SMAD_FHA_dom_sf"/>
</dbReference>
<dbReference type="Proteomes" id="UP000255334">
    <property type="component" value="Unassembled WGS sequence"/>
</dbReference>
<dbReference type="SMART" id="SM00240">
    <property type="entry name" value="FHA"/>
    <property type="match status" value="1"/>
</dbReference>
<dbReference type="Pfam" id="PF00498">
    <property type="entry name" value="FHA"/>
    <property type="match status" value="1"/>
</dbReference>
<protein>
    <submittedName>
        <fullName evidence="3">FHA domain-containing protein</fullName>
    </submittedName>
</protein>
<dbReference type="PROSITE" id="PS50006">
    <property type="entry name" value="FHA_DOMAIN"/>
    <property type="match status" value="1"/>
</dbReference>
<keyword evidence="1" id="KW-0472">Membrane</keyword>
<dbReference type="InterPro" id="IPR050923">
    <property type="entry name" value="Cell_Proc_Reg/RNA_Proc"/>
</dbReference>
<dbReference type="OrthoDB" id="9815482at2"/>